<dbReference type="AlphaFoldDB" id="A0A443SKP2"/>
<dbReference type="InterPro" id="IPR054465">
    <property type="entry name" value="Integrase_p58-like_C"/>
</dbReference>
<dbReference type="InterPro" id="IPR050951">
    <property type="entry name" value="Retrovirus_Pol_polyprotein"/>
</dbReference>
<dbReference type="Gene3D" id="3.30.420.10">
    <property type="entry name" value="Ribonuclease H-like superfamily/Ribonuclease H"/>
    <property type="match status" value="2"/>
</dbReference>
<protein>
    <submittedName>
        <fullName evidence="5">Pol polyprotein-like protein</fullName>
    </submittedName>
</protein>
<dbReference type="PROSITE" id="PS50994">
    <property type="entry name" value="INTEGRASE"/>
    <property type="match status" value="1"/>
</dbReference>
<accession>A0A443SKP2</accession>
<dbReference type="OrthoDB" id="10030726at2759"/>
<dbReference type="SMART" id="SM00479">
    <property type="entry name" value="EXOIII"/>
    <property type="match status" value="1"/>
</dbReference>
<feature type="domain" description="Integrase catalytic" evidence="4">
    <location>
        <begin position="1"/>
        <end position="80"/>
    </location>
</feature>
<evidence type="ECO:0000256" key="1">
    <source>
        <dbReference type="SAM" id="Coils"/>
    </source>
</evidence>
<proteinExistence type="predicted"/>
<evidence type="ECO:0000313" key="5">
    <source>
        <dbReference type="EMBL" id="RWS28094.1"/>
    </source>
</evidence>
<dbReference type="InterPro" id="IPR036397">
    <property type="entry name" value="RNaseH_sf"/>
</dbReference>
<dbReference type="PANTHER" id="PTHR37984">
    <property type="entry name" value="PROTEIN CBG26694"/>
    <property type="match status" value="1"/>
</dbReference>
<comment type="caution">
    <text evidence="5">The sequence shown here is derived from an EMBL/GenBank/DDBJ whole genome shotgun (WGS) entry which is preliminary data.</text>
</comment>
<dbReference type="InterPro" id="IPR001584">
    <property type="entry name" value="Integrase_cat-core"/>
</dbReference>
<feature type="transmembrane region" description="Helical" evidence="3">
    <location>
        <begin position="350"/>
        <end position="374"/>
    </location>
</feature>
<feature type="coiled-coil region" evidence="1">
    <location>
        <begin position="379"/>
        <end position="410"/>
    </location>
</feature>
<dbReference type="InterPro" id="IPR013520">
    <property type="entry name" value="Ribonucl_H"/>
</dbReference>
<keyword evidence="1" id="KW-0175">Coiled coil</keyword>
<evidence type="ECO:0000256" key="3">
    <source>
        <dbReference type="SAM" id="Phobius"/>
    </source>
</evidence>
<dbReference type="Pfam" id="PF22938">
    <property type="entry name" value="Integrase_p58_C"/>
    <property type="match status" value="1"/>
</dbReference>
<feature type="region of interest" description="Disordered" evidence="2">
    <location>
        <begin position="208"/>
        <end position="229"/>
    </location>
</feature>
<dbReference type="Proteomes" id="UP000288716">
    <property type="component" value="Unassembled WGS sequence"/>
</dbReference>
<name>A0A443SKP2_9ACAR</name>
<dbReference type="EMBL" id="NCKV01001594">
    <property type="protein sequence ID" value="RWS28094.1"/>
    <property type="molecule type" value="Genomic_DNA"/>
</dbReference>
<organism evidence="5 6">
    <name type="scientific">Leptotrombidium deliense</name>
    <dbReference type="NCBI Taxonomy" id="299467"/>
    <lineage>
        <taxon>Eukaryota</taxon>
        <taxon>Metazoa</taxon>
        <taxon>Ecdysozoa</taxon>
        <taxon>Arthropoda</taxon>
        <taxon>Chelicerata</taxon>
        <taxon>Arachnida</taxon>
        <taxon>Acari</taxon>
        <taxon>Acariformes</taxon>
        <taxon>Trombidiformes</taxon>
        <taxon>Prostigmata</taxon>
        <taxon>Anystina</taxon>
        <taxon>Parasitengona</taxon>
        <taxon>Trombiculoidea</taxon>
        <taxon>Trombiculidae</taxon>
        <taxon>Leptotrombidium</taxon>
    </lineage>
</organism>
<reference evidence="5 6" key="1">
    <citation type="journal article" date="2018" name="Gigascience">
        <title>Genomes of trombidid mites reveal novel predicted allergens and laterally-transferred genes associated with secondary metabolism.</title>
        <authorList>
            <person name="Dong X."/>
            <person name="Chaisiri K."/>
            <person name="Xia D."/>
            <person name="Armstrong S.D."/>
            <person name="Fang Y."/>
            <person name="Donnelly M.J."/>
            <person name="Kadowaki T."/>
            <person name="McGarry J.W."/>
            <person name="Darby A.C."/>
            <person name="Makepeace B.L."/>
        </authorList>
    </citation>
    <scope>NUCLEOTIDE SEQUENCE [LARGE SCALE GENOMIC DNA]</scope>
    <source>
        <strain evidence="5">UoL-UT</strain>
    </source>
</reference>
<sequence length="1179" mass="134080">MSKKIFQLFHTFNHTTTAYNPQCNGLAERTNGSLVQSISLFVSAHQRDWDKILPFATHAYNTSVHSVTGYSPHELLFGRPACLPQDVTVNSDTLGIDNASDYYSCVTAWMKIARASAKKAIEASQSAYAKRNPAKKKGVSPKFKTAYNGPYKIVRQLNPVVFEIENFKRKSGNDFVHVSRLKKFFPRVTQQRLPSETEIYDVDAEFASNESSSDKTETYEVQNSEPVKRQSQRVTKRPGYLKNFVTVLFSLCFIMNHQAYAALPKVSPLMWRKTTKTVTTGIGSLTAYIEIYPPCDFFMDLSLCDIELCAQLLHWCDTLFTNQFERSLIDFCPPLTDPIPIKHRRREKRVAVLAILLVGAVILGVSAIIANAVITHNRISSLDDEVTKLREKLQIEIQKNEQNRLAIQKLQISVEMLSNTVEKLVHTFVNTTKIQTKAMIAVTNANSIVIEGVRIIRKAKALWSRNIVDPELFTLLNITLECGKNCPISDMKPLSCSYNVEKKRILLKTITRYVNPSLYVYQSDAMTLLVSNNENFCTFKYSGPRNMVFNTDNSCAYPLSYAEMDSEESVILPPDEKACEPRINNTLVDYFSTDTCFAKNAPQLQYFVQIRNYGNVNHIYCYLHEITVLNIRSSCPDYTFALPIQTNFSIDGRNYSSQNIELQTIAQFSPDMSFKINFHLAAELNTDHFNQIRRLINESKKLTEESANIGMLPFWEQTWFLPLLIFAGFLAFLMTISIVTFLICRKRQNMTPQLPTVSYQSVPSAPIHHESVLAPVTVTPRYEPVASNRRKTKNIVIPDHIPTNKVDVNYEDLKFFIEDMDWNKNEYCENQLFFVLRHLMKMCNEKEVNKCANIIKHMKRVVLAKSSSATTSEVSVAASFCPVPQKSVVAPPVVLASASFCSIPQESTSPTTQDISLPSTSSTNIFTSSMCSTSHSSNQTEVSVAASLCPVPQSNSKWWSVYGENIYSIDCEFVRVVKNGKNIQKCATLSVYDWNENEVLKRKVFYRPNEIIADRFLYLITGFTSTSFLDGSPFEEVRREVINLLKGKLCIVCGGEGDLKCLEIDSDSLFTRKEIIDPPITFYDIQNYYWYNQTLDNGSVVKSRHSLRSLVSYFFDTNIQSSIHTASSDSQYTLKIFKHHYVTSPKPKINLYPSPEIPVLINPLKSKFKKSLHKKVKKY</sequence>
<keyword evidence="3" id="KW-1133">Transmembrane helix</keyword>
<keyword evidence="3" id="KW-0472">Membrane</keyword>
<dbReference type="SUPFAM" id="SSF53098">
    <property type="entry name" value="Ribonuclease H-like"/>
    <property type="match status" value="2"/>
</dbReference>
<dbReference type="GO" id="GO:0003676">
    <property type="term" value="F:nucleic acid binding"/>
    <property type="evidence" value="ECO:0007669"/>
    <property type="project" value="InterPro"/>
</dbReference>
<evidence type="ECO:0000256" key="2">
    <source>
        <dbReference type="SAM" id="MobiDB-lite"/>
    </source>
</evidence>
<evidence type="ECO:0000313" key="6">
    <source>
        <dbReference type="Proteomes" id="UP000288716"/>
    </source>
</evidence>
<feature type="transmembrane region" description="Helical" evidence="3">
    <location>
        <begin position="719"/>
        <end position="744"/>
    </location>
</feature>
<keyword evidence="3" id="KW-0812">Transmembrane</keyword>
<keyword evidence="6" id="KW-1185">Reference proteome</keyword>
<evidence type="ECO:0000259" key="4">
    <source>
        <dbReference type="PROSITE" id="PS50994"/>
    </source>
</evidence>
<dbReference type="InterPro" id="IPR012337">
    <property type="entry name" value="RNaseH-like_sf"/>
</dbReference>
<dbReference type="GO" id="GO:0015074">
    <property type="term" value="P:DNA integration"/>
    <property type="evidence" value="ECO:0007669"/>
    <property type="project" value="InterPro"/>
</dbReference>
<gene>
    <name evidence="5" type="ORF">B4U80_07540</name>
</gene>
<dbReference type="PANTHER" id="PTHR37984:SF5">
    <property type="entry name" value="PROTEIN NYNRIN-LIKE"/>
    <property type="match status" value="1"/>
</dbReference>
<dbReference type="VEuPathDB" id="VectorBase:LDEU003945"/>
<dbReference type="STRING" id="299467.A0A443SKP2"/>